<dbReference type="PANTHER" id="PTHR43546">
    <property type="entry name" value="UPF0173 METAL-DEPENDENT HYDROLASE MJ1163-RELATED"/>
    <property type="match status" value="1"/>
</dbReference>
<evidence type="ECO:0000256" key="1">
    <source>
        <dbReference type="ARBA" id="ARBA00022801"/>
    </source>
</evidence>
<dbReference type="SMART" id="SM00849">
    <property type="entry name" value="Lactamase_B"/>
    <property type="match status" value="1"/>
</dbReference>
<dbReference type="GeneID" id="75065610"/>
<keyword evidence="1 2" id="KW-0378">Hydrolase</keyword>
<dbReference type="CDD" id="cd06262">
    <property type="entry name" value="metallo-hydrolase-like_MBL-fold"/>
    <property type="match status" value="1"/>
</dbReference>
<dbReference type="HAMAP" id="MF_00457">
    <property type="entry name" value="UPF0173"/>
    <property type="match status" value="1"/>
</dbReference>
<name>A0A6N4A4Y7_OENOE</name>
<feature type="domain" description="Metallo-beta-lactamase" evidence="3">
    <location>
        <begin position="7"/>
        <end position="196"/>
    </location>
</feature>
<evidence type="ECO:0000313" key="5">
    <source>
        <dbReference type="Proteomes" id="UP000181728"/>
    </source>
</evidence>
<dbReference type="InterPro" id="IPR050114">
    <property type="entry name" value="UPF0173_UPF0282_UlaG_hydrolase"/>
</dbReference>
<dbReference type="Pfam" id="PF12706">
    <property type="entry name" value="Lactamase_B_2"/>
    <property type="match status" value="1"/>
</dbReference>
<reference evidence="4 5" key="1">
    <citation type="journal article" date="2016" name="BMC Genomics">
        <title>Consensus pan-genome assembly of the specialised wine bacterium Oenococcus oeni.</title>
        <authorList>
            <person name="Sternes P.R."/>
            <person name="Borneman A.R."/>
        </authorList>
    </citation>
    <scope>NUCLEOTIDE SEQUENCE [LARGE SCALE GENOMIC DNA]</scope>
    <source>
        <strain evidence="4 5">AWRIB661</strain>
    </source>
</reference>
<dbReference type="SUPFAM" id="SSF56281">
    <property type="entry name" value="Metallo-hydrolase/oxidoreductase"/>
    <property type="match status" value="1"/>
</dbReference>
<evidence type="ECO:0000256" key="2">
    <source>
        <dbReference type="HAMAP-Rule" id="MF_00457"/>
    </source>
</evidence>
<dbReference type="InterPro" id="IPR036866">
    <property type="entry name" value="RibonucZ/Hydroxyglut_hydro"/>
</dbReference>
<sequence length="230" mass="25262">MKITYFGQSAFQIKTGKTTILIDPFLTGNKHTKVDPFDLNPEYILLTHAHQDHTGDSFDIARRTGATIITQTDYAQYINDILPEAKGCHAEGINFGGTFSADDFSVKLYPAWHTDARMVGNALVPVGVAAGMALTIEDKLIYDTGDTALFSDLKLVARKHPVDLALICIGGHFTMDADDALVAADFLQAKHVIPTHYNTFPSIQADPQKFVEQLPTGVGIIPDFDKEFDF</sequence>
<dbReference type="InterPro" id="IPR001279">
    <property type="entry name" value="Metallo-B-lactamas"/>
</dbReference>
<comment type="similarity">
    <text evidence="2">Belongs to the UPF0173 family.</text>
</comment>
<organism evidence="4 5">
    <name type="scientific">Oenococcus oeni</name>
    <name type="common">Leuconostoc oenos</name>
    <dbReference type="NCBI Taxonomy" id="1247"/>
    <lineage>
        <taxon>Bacteria</taxon>
        <taxon>Bacillati</taxon>
        <taxon>Bacillota</taxon>
        <taxon>Bacilli</taxon>
        <taxon>Lactobacillales</taxon>
        <taxon>Lactobacillaceae</taxon>
        <taxon>Oenococcus</taxon>
    </lineage>
</organism>
<dbReference type="GO" id="GO:0016787">
    <property type="term" value="F:hydrolase activity"/>
    <property type="evidence" value="ECO:0007669"/>
    <property type="project" value="UniProtKB-UniRule"/>
</dbReference>
<dbReference type="InterPro" id="IPR022877">
    <property type="entry name" value="UPF0173"/>
</dbReference>
<evidence type="ECO:0000313" key="4">
    <source>
        <dbReference type="EMBL" id="OIM20917.1"/>
    </source>
</evidence>
<dbReference type="NCBIfam" id="NF001911">
    <property type="entry name" value="PRK00685.1"/>
    <property type="match status" value="1"/>
</dbReference>
<dbReference type="PANTHER" id="PTHR43546:SF3">
    <property type="entry name" value="UPF0173 METAL-DEPENDENT HYDROLASE MJ1163"/>
    <property type="match status" value="1"/>
</dbReference>
<dbReference type="OMA" id="MHYNTWP"/>
<dbReference type="EMBL" id="MLOK01000046">
    <property type="protein sequence ID" value="OIM20917.1"/>
    <property type="molecule type" value="Genomic_DNA"/>
</dbReference>
<proteinExistence type="inferred from homology"/>
<dbReference type="Gene3D" id="3.60.15.10">
    <property type="entry name" value="Ribonuclease Z/Hydroxyacylglutathione hydrolase-like"/>
    <property type="match status" value="1"/>
</dbReference>
<gene>
    <name evidence="4" type="ORF">ATX59_06345</name>
</gene>
<dbReference type="RefSeq" id="WP_002819156.1">
    <property type="nucleotide sequence ID" value="NZ_CP027431.1"/>
</dbReference>
<protein>
    <recommendedName>
        <fullName evidence="2">UPF0173 metal-dependent hydrolase ATX59_06345</fullName>
    </recommendedName>
</protein>
<evidence type="ECO:0000259" key="3">
    <source>
        <dbReference type="SMART" id="SM00849"/>
    </source>
</evidence>
<dbReference type="AlphaFoldDB" id="A0A6N4A4Y7"/>
<accession>A0A6N4A4Y7</accession>
<comment type="caution">
    <text evidence="4">The sequence shown here is derived from an EMBL/GenBank/DDBJ whole genome shotgun (WGS) entry which is preliminary data.</text>
</comment>
<dbReference type="SMR" id="A0A6N4A4Y7"/>
<dbReference type="Proteomes" id="UP000181728">
    <property type="component" value="Unassembled WGS sequence"/>
</dbReference>